<evidence type="ECO:0000259" key="1">
    <source>
        <dbReference type="Pfam" id="PF21798"/>
    </source>
</evidence>
<dbReference type="AlphaFoldDB" id="A0A073IUN7"/>
<dbReference type="Proteomes" id="UP000027746">
    <property type="component" value="Unassembled WGS sequence"/>
</dbReference>
<dbReference type="InterPro" id="IPR049243">
    <property type="entry name" value="DUF6878"/>
</dbReference>
<dbReference type="Pfam" id="PF21798">
    <property type="entry name" value="DUF6878"/>
    <property type="match status" value="2"/>
</dbReference>
<proteinExistence type="predicted"/>
<keyword evidence="3" id="KW-1185">Reference proteome</keyword>
<protein>
    <recommendedName>
        <fullName evidence="1">DUF6878 domain-containing protein</fullName>
    </recommendedName>
</protein>
<sequence length="127" mass="14297">MTQANDFYAQMLEAQRRAAEQRVETRAALLTELRGLGVTGLDVQYEGYGDSGNVEEVVVTPDTITLTEELRRRVEDFGWDFAYALSPGFENNEGGYGELTWALETDKIDVSHSNRFIETDTTEHEGL</sequence>
<feature type="domain" description="DUF6878" evidence="1">
    <location>
        <begin position="25"/>
        <end position="60"/>
    </location>
</feature>
<dbReference type="OrthoDB" id="7847285at2"/>
<name>A0A073IUN7_9RHOB</name>
<comment type="caution">
    <text evidence="2">The sequence shown here is derived from an EMBL/GenBank/DDBJ whole genome shotgun (WGS) entry which is preliminary data.</text>
</comment>
<accession>A0A073IUN7</accession>
<evidence type="ECO:0000313" key="2">
    <source>
        <dbReference type="EMBL" id="KEJ94018.1"/>
    </source>
</evidence>
<reference evidence="2 3" key="1">
    <citation type="submission" date="2014-01" db="EMBL/GenBank/DDBJ databases">
        <title>Sulfitobacter sp. H3 (MCCC 1A00686) Genome Sequencing.</title>
        <authorList>
            <person name="Lai Q."/>
            <person name="Hong Z."/>
        </authorList>
    </citation>
    <scope>NUCLEOTIDE SEQUENCE [LARGE SCALE GENOMIC DNA]</scope>
    <source>
        <strain evidence="2 3">H3</strain>
    </source>
</reference>
<gene>
    <name evidence="2" type="ORF">SUH3_11665</name>
</gene>
<evidence type="ECO:0000313" key="3">
    <source>
        <dbReference type="Proteomes" id="UP000027746"/>
    </source>
</evidence>
<feature type="domain" description="DUF6878" evidence="1">
    <location>
        <begin position="65"/>
        <end position="125"/>
    </location>
</feature>
<organism evidence="2 3">
    <name type="scientific">Pseudosulfitobacter pseudonitzschiae</name>
    <dbReference type="NCBI Taxonomy" id="1402135"/>
    <lineage>
        <taxon>Bacteria</taxon>
        <taxon>Pseudomonadati</taxon>
        <taxon>Pseudomonadota</taxon>
        <taxon>Alphaproteobacteria</taxon>
        <taxon>Rhodobacterales</taxon>
        <taxon>Roseobacteraceae</taxon>
        <taxon>Pseudosulfitobacter</taxon>
    </lineage>
</organism>
<dbReference type="RefSeq" id="WP_009804230.1">
    <property type="nucleotide sequence ID" value="NZ_FQVP01000014.1"/>
</dbReference>
<dbReference type="EMBL" id="JAMD01000020">
    <property type="protein sequence ID" value="KEJ94018.1"/>
    <property type="molecule type" value="Genomic_DNA"/>
</dbReference>